<feature type="chain" id="PRO_5004577177" description="ATPase" evidence="1">
    <location>
        <begin position="22"/>
        <end position="188"/>
    </location>
</feature>
<dbReference type="EMBL" id="ATHO01000069">
    <property type="protein sequence ID" value="EQB08464.1"/>
    <property type="molecule type" value="Genomic_DNA"/>
</dbReference>
<name>T0IFP2_9SPHN</name>
<keyword evidence="3" id="KW-1185">Reference proteome</keyword>
<dbReference type="SUPFAM" id="SSF55961">
    <property type="entry name" value="Bet v1-like"/>
    <property type="match status" value="1"/>
</dbReference>
<feature type="signal peptide" evidence="1">
    <location>
        <begin position="1"/>
        <end position="21"/>
    </location>
</feature>
<dbReference type="PATRIC" id="fig|1329909.3.peg.1517"/>
<gene>
    <name evidence="2" type="ORF">L288_07845</name>
</gene>
<dbReference type="RefSeq" id="WP_021237848.1">
    <property type="nucleotide sequence ID" value="NZ_ATHO01000069.1"/>
</dbReference>
<dbReference type="Proteomes" id="UP000015525">
    <property type="component" value="Unassembled WGS sequence"/>
</dbReference>
<comment type="caution">
    <text evidence="2">The sequence shown here is derived from an EMBL/GenBank/DDBJ whole genome shotgun (WGS) entry which is preliminary data.</text>
</comment>
<reference evidence="2 3" key="1">
    <citation type="journal article" date="2013" name="Genome Announc.">
        <title>Draft Genome Sequence of Sphingobium quisquiliarum Strain P25T, a Novel Hexachlorocyclohexane (HCH)-Degrading Bacterium Isolated from an HCH Dumpsite.</title>
        <authorList>
            <person name="Kumar Singh A."/>
            <person name="Sangwan N."/>
            <person name="Sharma A."/>
            <person name="Gupta V."/>
            <person name="Khurana J.P."/>
            <person name="Lal R."/>
        </authorList>
    </citation>
    <scope>NUCLEOTIDE SEQUENCE [LARGE SCALE GENOMIC DNA]</scope>
    <source>
        <strain evidence="2 3">P25</strain>
    </source>
</reference>
<dbReference type="InterPro" id="IPR023393">
    <property type="entry name" value="START-like_dom_sf"/>
</dbReference>
<sequence length="188" mass="19645">MRYRLEYLAAVLLFAPMPAQAEVRSASDIGFAVESSVDVAADAAHIYALLGSPQHWWKGEHSYSGNAANLSLQLRAGGCFCETLPQAHGEAGSVEHARVIYALPGKQLRLSGALGPLQAEAVTGTLNFDITPNARGARVTLTYVAGGYLRGGGTAIAPAVDKVLGEQLESLKHAAEAGKRVPGSPPAR</sequence>
<proteinExistence type="predicted"/>
<evidence type="ECO:0000313" key="3">
    <source>
        <dbReference type="Proteomes" id="UP000015525"/>
    </source>
</evidence>
<evidence type="ECO:0000256" key="1">
    <source>
        <dbReference type="SAM" id="SignalP"/>
    </source>
</evidence>
<evidence type="ECO:0000313" key="2">
    <source>
        <dbReference type="EMBL" id="EQB08464.1"/>
    </source>
</evidence>
<protein>
    <recommendedName>
        <fullName evidence="4">ATPase</fullName>
    </recommendedName>
</protein>
<dbReference type="AlphaFoldDB" id="T0IFP2"/>
<organism evidence="2 3">
    <name type="scientific">Sphingobium quisquiliarum P25</name>
    <dbReference type="NCBI Taxonomy" id="1329909"/>
    <lineage>
        <taxon>Bacteria</taxon>
        <taxon>Pseudomonadati</taxon>
        <taxon>Pseudomonadota</taxon>
        <taxon>Alphaproteobacteria</taxon>
        <taxon>Sphingomonadales</taxon>
        <taxon>Sphingomonadaceae</taxon>
        <taxon>Sphingobium</taxon>
    </lineage>
</organism>
<evidence type="ECO:0008006" key="4">
    <source>
        <dbReference type="Google" id="ProtNLM"/>
    </source>
</evidence>
<keyword evidence="1" id="KW-0732">Signal</keyword>
<dbReference type="Gene3D" id="3.30.530.20">
    <property type="match status" value="1"/>
</dbReference>
<accession>T0IFP2</accession>